<feature type="region of interest" description="Disordered" evidence="1">
    <location>
        <begin position="302"/>
        <end position="329"/>
    </location>
</feature>
<feature type="region of interest" description="Disordered" evidence="1">
    <location>
        <begin position="534"/>
        <end position="579"/>
    </location>
</feature>
<feature type="region of interest" description="Disordered" evidence="1">
    <location>
        <begin position="624"/>
        <end position="652"/>
    </location>
</feature>
<dbReference type="Proteomes" id="UP000623467">
    <property type="component" value="Unassembled WGS sequence"/>
</dbReference>
<feature type="compositionally biased region" description="Polar residues" evidence="1">
    <location>
        <begin position="444"/>
        <end position="459"/>
    </location>
</feature>
<reference evidence="3" key="1">
    <citation type="submission" date="2020-05" db="EMBL/GenBank/DDBJ databases">
        <title>Mycena genomes resolve the evolution of fungal bioluminescence.</title>
        <authorList>
            <person name="Tsai I.J."/>
        </authorList>
    </citation>
    <scope>NUCLEOTIDE SEQUENCE</scope>
    <source>
        <strain evidence="3">160909Yilan</strain>
    </source>
</reference>
<gene>
    <name evidence="3" type="ORF">MSAN_02525200</name>
</gene>
<comment type="caution">
    <text evidence="3">The sequence shown here is derived from an EMBL/GenBank/DDBJ whole genome shotgun (WGS) entry which is preliminary data.</text>
</comment>
<proteinExistence type="predicted"/>
<feature type="compositionally biased region" description="Low complexity" evidence="1">
    <location>
        <begin position="534"/>
        <end position="576"/>
    </location>
</feature>
<dbReference type="EMBL" id="JACAZH010000119">
    <property type="protein sequence ID" value="KAF7324317.1"/>
    <property type="molecule type" value="Genomic_DNA"/>
</dbReference>
<protein>
    <submittedName>
        <fullName evidence="3">Uncharacterized protein</fullName>
    </submittedName>
</protein>
<evidence type="ECO:0000256" key="1">
    <source>
        <dbReference type="SAM" id="MobiDB-lite"/>
    </source>
</evidence>
<feature type="region of interest" description="Disordered" evidence="1">
    <location>
        <begin position="401"/>
        <end position="426"/>
    </location>
</feature>
<evidence type="ECO:0000256" key="2">
    <source>
        <dbReference type="SAM" id="Phobius"/>
    </source>
</evidence>
<keyword evidence="2" id="KW-0472">Membrane</keyword>
<feature type="transmembrane region" description="Helical" evidence="2">
    <location>
        <begin position="145"/>
        <end position="165"/>
    </location>
</feature>
<organism evidence="3 4">
    <name type="scientific">Mycena sanguinolenta</name>
    <dbReference type="NCBI Taxonomy" id="230812"/>
    <lineage>
        <taxon>Eukaryota</taxon>
        <taxon>Fungi</taxon>
        <taxon>Dikarya</taxon>
        <taxon>Basidiomycota</taxon>
        <taxon>Agaricomycotina</taxon>
        <taxon>Agaricomycetes</taxon>
        <taxon>Agaricomycetidae</taxon>
        <taxon>Agaricales</taxon>
        <taxon>Marasmiineae</taxon>
        <taxon>Mycenaceae</taxon>
        <taxon>Mycena</taxon>
    </lineage>
</organism>
<dbReference type="AlphaFoldDB" id="A0A8H6WNY6"/>
<feature type="region of interest" description="Disordered" evidence="1">
    <location>
        <begin position="438"/>
        <end position="469"/>
    </location>
</feature>
<keyword evidence="4" id="KW-1185">Reference proteome</keyword>
<accession>A0A8H6WNY6</accession>
<keyword evidence="2" id="KW-0812">Transmembrane</keyword>
<dbReference type="OrthoDB" id="3363836at2759"/>
<keyword evidence="2" id="KW-1133">Transmembrane helix</keyword>
<sequence>MSDNIVRRFRGGRSCGEAVACSHDSIGPSDVDILLYGLGDNTPVMHTWSGVPYAAGGYNITLQPSWWNSTSSKQLQFSILSSGTPSYISTLPAGPVFTATYSSSSGASATVAADTGLPTSGTTTYVSGSPLSGASTHKLSAGKKAAVVLLPLLFVILCGLAYLKIKRARRQAKRSAWSEKLDKRMSTISADWKSITTGSAKEAVCQSIAASRPSNASFSYAAGAIKTGAVEGEPVVMGEKTRGGSIEISEKDLPRTTLARVSASASVRVFLAPTPTRPTVARALCPLPTLPTPVLLPAPAPTRAVAAPSTPPRTPTTRRRRGVPAMPPGPGSPFALSCCGNAVYGNAAAWSSGERVEGVDGGYGAQSVSPTGRVHTINYPAGMMNTSSVYDNGNGDNFTYGTPSAADASVSPPSTRSTAREPSADSAYTVNTFSSFPSSGYSSTAVSSPDLSGTTSPRQTAGPLTLTPEDIRRRMTMQHGQEGWRQSVDEVFGALSLMRTCSTSGSNTNANEDDDGDEYLFAPSQSETVFAYPGTPAPGSGFGSPAPSYTSSPAPASTTPAAVSTPTTASSTSPFAMPMQPPTMSPDAMLRAYAAKHASVTPSLSRKATAEVVGSLKDTGMRVLYKPEDDSNPARAASPGLIRAGPGARISR</sequence>
<name>A0A8H6WNY6_9AGAR</name>
<evidence type="ECO:0000313" key="3">
    <source>
        <dbReference type="EMBL" id="KAF7324317.1"/>
    </source>
</evidence>
<feature type="compositionally biased region" description="Low complexity" evidence="1">
    <location>
        <begin position="403"/>
        <end position="414"/>
    </location>
</feature>
<evidence type="ECO:0000313" key="4">
    <source>
        <dbReference type="Proteomes" id="UP000623467"/>
    </source>
</evidence>